<feature type="region of interest" description="Disordered" evidence="1">
    <location>
        <begin position="159"/>
        <end position="218"/>
    </location>
</feature>
<dbReference type="InterPro" id="IPR002223">
    <property type="entry name" value="Kunitz_BPTI"/>
</dbReference>
<dbReference type="Pfam" id="PF00014">
    <property type="entry name" value="Kunitz_BPTI"/>
    <property type="match status" value="1"/>
</dbReference>
<proteinExistence type="predicted"/>
<dbReference type="AlphaFoldDB" id="A0A224YDA5"/>
<keyword evidence="2" id="KW-0732">Signal</keyword>
<evidence type="ECO:0000256" key="1">
    <source>
        <dbReference type="SAM" id="MobiDB-lite"/>
    </source>
</evidence>
<dbReference type="EMBL" id="GFPF01000646">
    <property type="protein sequence ID" value="MAA11792.1"/>
    <property type="molecule type" value="Transcribed_RNA"/>
</dbReference>
<dbReference type="Gene3D" id="4.10.410.10">
    <property type="entry name" value="Pancreatic trypsin inhibitor Kunitz domain"/>
    <property type="match status" value="1"/>
</dbReference>
<protein>
    <submittedName>
        <fullName evidence="4">Pancreatic trypsin inhibitor</fullName>
    </submittedName>
</protein>
<dbReference type="SUPFAM" id="SSF57362">
    <property type="entry name" value="BPTI-like"/>
    <property type="match status" value="1"/>
</dbReference>
<dbReference type="GO" id="GO:0004867">
    <property type="term" value="F:serine-type endopeptidase inhibitor activity"/>
    <property type="evidence" value="ECO:0007669"/>
    <property type="project" value="InterPro"/>
</dbReference>
<name>A0A224YDA5_9ACAR</name>
<sequence>MGHALLLQIALFACIPPFPFARLIGKGSKGNRVEEIFHPRCLVEPTVELCDTILMSWSYNKESKKCENGFVCSDCKNRFESEDECLNHCPMKRVKRPMWKNKNCRFWLINGGACQKTWLKFVKRLIKKMRRLLYYTGCELDKNKLFVYDFHSRRCRVAKKRPPETSNDTRPKKEKPRGESSKARQRLREIIANRTLPPGYTWPSIDSHGHGNKFGHAE</sequence>
<feature type="signal peptide" evidence="2">
    <location>
        <begin position="1"/>
        <end position="21"/>
    </location>
</feature>
<accession>A0A224YDA5</accession>
<reference evidence="4" key="1">
    <citation type="journal article" date="2017" name="Parasit. Vectors">
        <title>Sialotranscriptomics of Rhipicephalus zambeziensis reveals intricate expression profiles of secretory proteins and suggests tight temporal transcriptional regulation during blood-feeding.</title>
        <authorList>
            <person name="de Castro M.H."/>
            <person name="de Klerk D."/>
            <person name="Pienaar R."/>
            <person name="Rees D.J.G."/>
            <person name="Mans B.J."/>
        </authorList>
    </citation>
    <scope>NUCLEOTIDE SEQUENCE</scope>
    <source>
        <tissue evidence="4">Salivary glands</tissue>
    </source>
</reference>
<organism evidence="4">
    <name type="scientific">Rhipicephalus zambeziensis</name>
    <dbReference type="NCBI Taxonomy" id="60191"/>
    <lineage>
        <taxon>Eukaryota</taxon>
        <taxon>Metazoa</taxon>
        <taxon>Ecdysozoa</taxon>
        <taxon>Arthropoda</taxon>
        <taxon>Chelicerata</taxon>
        <taxon>Arachnida</taxon>
        <taxon>Acari</taxon>
        <taxon>Parasitiformes</taxon>
        <taxon>Ixodida</taxon>
        <taxon>Ixodoidea</taxon>
        <taxon>Ixodidae</taxon>
        <taxon>Rhipicephalinae</taxon>
        <taxon>Rhipicephalus</taxon>
        <taxon>Rhipicephalus</taxon>
    </lineage>
</organism>
<feature type="compositionally biased region" description="Basic and acidic residues" evidence="1">
    <location>
        <begin position="161"/>
        <end position="191"/>
    </location>
</feature>
<feature type="domain" description="BPTI/Kunitz inhibitor" evidence="3">
    <location>
        <begin position="41"/>
        <end position="89"/>
    </location>
</feature>
<feature type="chain" id="PRO_5013324971" evidence="2">
    <location>
        <begin position="22"/>
        <end position="218"/>
    </location>
</feature>
<evidence type="ECO:0000313" key="4">
    <source>
        <dbReference type="EMBL" id="MAA11792.1"/>
    </source>
</evidence>
<evidence type="ECO:0000259" key="3">
    <source>
        <dbReference type="Pfam" id="PF00014"/>
    </source>
</evidence>
<dbReference type="InterPro" id="IPR036880">
    <property type="entry name" value="Kunitz_BPTI_sf"/>
</dbReference>
<evidence type="ECO:0000256" key="2">
    <source>
        <dbReference type="SAM" id="SignalP"/>
    </source>
</evidence>